<comment type="caution">
    <text evidence="2">The sequence shown here is derived from an EMBL/GenBank/DDBJ whole genome shotgun (WGS) entry which is preliminary data.</text>
</comment>
<feature type="region of interest" description="Disordered" evidence="1">
    <location>
        <begin position="1"/>
        <end position="23"/>
    </location>
</feature>
<name>A0A0F9W0Q3_9ZZZZ</name>
<sequence length="520" mass="54216">MANSVTFPEALGGNGQTYTDDADPDTGLDGLGYTVRFIPCLQQAVVMGLSAQSSASAASGFVQQCQTLRQEVATDRQAVAADRTHVNQQKGLVDTAAEQVATDKQTVAADRTHVNQQKGLVDGAAEQVATDRQAVADDRTHVDQQKGLVDDAAEQVAIDRQAVADDRLASEQAAGASSDAADASIEARNQSEALYGDLNAVEIAKTEAQQAATKAAEERGLAETARGGAEGAQAASEQAASASQQAANTAISEHVDGEDPHSQYAKRDELSAAAGRGVVGGEGSLMVEGFRGLGTGAGKSNAFFGVSLNIFTISGTYFIGGTGNSDTPSGSSMTTCSLVVSNNNSDSNRIYHDALERISSAVILKAHRYSNDGGITWSPWDISFGTRNSVGVVSQIEGVPTGAIAQIIFAASGVAFRYIGGLQVCIRNTLSLQYINTSTLRTDWTFPAPFINGGRIVDFMPLRQSGGSAPPASYRGGIEWEDQQGIDTLTTARIALLSSGSFIDEGSLNVQALAVGRWHA</sequence>
<evidence type="ECO:0000313" key="2">
    <source>
        <dbReference type="EMBL" id="KKO05808.1"/>
    </source>
</evidence>
<organism evidence="2">
    <name type="scientific">marine sediment metagenome</name>
    <dbReference type="NCBI Taxonomy" id="412755"/>
    <lineage>
        <taxon>unclassified sequences</taxon>
        <taxon>metagenomes</taxon>
        <taxon>ecological metagenomes</taxon>
    </lineage>
</organism>
<feature type="compositionally biased region" description="Low complexity" evidence="1">
    <location>
        <begin position="222"/>
        <end position="247"/>
    </location>
</feature>
<proteinExistence type="predicted"/>
<evidence type="ECO:0000256" key="1">
    <source>
        <dbReference type="SAM" id="MobiDB-lite"/>
    </source>
</evidence>
<feature type="compositionally biased region" description="Basic and acidic residues" evidence="1">
    <location>
        <begin position="253"/>
        <end position="263"/>
    </location>
</feature>
<accession>A0A0F9W0Q3</accession>
<feature type="region of interest" description="Disordered" evidence="1">
    <location>
        <begin position="212"/>
        <end position="263"/>
    </location>
</feature>
<dbReference type="EMBL" id="LAZR01000018">
    <property type="protein sequence ID" value="KKO05808.1"/>
    <property type="molecule type" value="Genomic_DNA"/>
</dbReference>
<dbReference type="AlphaFoldDB" id="A0A0F9W0Q3"/>
<gene>
    <name evidence="2" type="ORF">LCGC14_0074490</name>
</gene>
<reference evidence="2" key="1">
    <citation type="journal article" date="2015" name="Nature">
        <title>Complex archaea that bridge the gap between prokaryotes and eukaryotes.</title>
        <authorList>
            <person name="Spang A."/>
            <person name="Saw J.H."/>
            <person name="Jorgensen S.L."/>
            <person name="Zaremba-Niedzwiedzka K."/>
            <person name="Martijn J."/>
            <person name="Lind A.E."/>
            <person name="van Eijk R."/>
            <person name="Schleper C."/>
            <person name="Guy L."/>
            <person name="Ettema T.J."/>
        </authorList>
    </citation>
    <scope>NUCLEOTIDE SEQUENCE</scope>
</reference>
<protein>
    <submittedName>
        <fullName evidence="2">Uncharacterized protein</fullName>
    </submittedName>
</protein>